<keyword evidence="2" id="KW-1185">Reference proteome</keyword>
<proteinExistence type="predicted"/>
<protein>
    <recommendedName>
        <fullName evidence="3">Phage protein</fullName>
    </recommendedName>
</protein>
<accession>A0ABT8TC30</accession>
<organism evidence="1 2">
    <name type="scientific">Gilvimarinus algae</name>
    <dbReference type="NCBI Taxonomy" id="3058037"/>
    <lineage>
        <taxon>Bacteria</taxon>
        <taxon>Pseudomonadati</taxon>
        <taxon>Pseudomonadota</taxon>
        <taxon>Gammaproteobacteria</taxon>
        <taxon>Cellvibrionales</taxon>
        <taxon>Cellvibrionaceae</taxon>
        <taxon>Gilvimarinus</taxon>
    </lineage>
</organism>
<dbReference type="RefSeq" id="WP_302711335.1">
    <property type="nucleotide sequence ID" value="NZ_JAULRT010000034.1"/>
</dbReference>
<reference evidence="1" key="1">
    <citation type="submission" date="2023-07" db="EMBL/GenBank/DDBJ databases">
        <title>Gilvimarinus algae sp. nov., isolated from the surface of Kelp.</title>
        <authorList>
            <person name="Sun Y.Y."/>
            <person name="Gong Y."/>
            <person name="Du Z.J."/>
        </authorList>
    </citation>
    <scope>NUCLEOTIDE SEQUENCE</scope>
    <source>
        <strain evidence="1">SDUM040014</strain>
    </source>
</reference>
<dbReference type="EMBL" id="JAULRT010000034">
    <property type="protein sequence ID" value="MDO3381205.1"/>
    <property type="molecule type" value="Genomic_DNA"/>
</dbReference>
<comment type="caution">
    <text evidence="1">The sequence shown here is derived from an EMBL/GenBank/DDBJ whole genome shotgun (WGS) entry which is preliminary data.</text>
</comment>
<evidence type="ECO:0000313" key="2">
    <source>
        <dbReference type="Proteomes" id="UP001168380"/>
    </source>
</evidence>
<gene>
    <name evidence="1" type="ORF">QWI16_03410</name>
</gene>
<evidence type="ECO:0000313" key="1">
    <source>
        <dbReference type="EMBL" id="MDO3381205.1"/>
    </source>
</evidence>
<sequence>MAYELVEFTGLLEKRISGSIKSISGHSWNEDHITLKLLDELNSTLSQVTLEGEDFRRKIEWESYKLRGQYETHFGDVAIVVTISYRDGTSLEGSAFLEAKRRDWRKTTFSAMNKNQLRRILKHAPRAHYLLYDYEDITGFSNAVSFGSEIRRYGGYWSGLVTERTNSVCVPLNVADATGFKDTLLYRHGTPFSWMLSNRYFQGLDLEFDPTAKAISKGFLDKFGLPRFIMKVDVTENGADRKDNDMQVNFQKYEKIEQR</sequence>
<evidence type="ECO:0008006" key="3">
    <source>
        <dbReference type="Google" id="ProtNLM"/>
    </source>
</evidence>
<dbReference type="Proteomes" id="UP001168380">
    <property type="component" value="Unassembled WGS sequence"/>
</dbReference>
<name>A0ABT8TC30_9GAMM</name>